<dbReference type="GO" id="GO:0005829">
    <property type="term" value="C:cytosol"/>
    <property type="evidence" value="ECO:0007669"/>
    <property type="project" value="TreeGrafter"/>
</dbReference>
<dbReference type="AlphaFoldDB" id="A0A443SIB3"/>
<reference evidence="2 3" key="1">
    <citation type="journal article" date="2018" name="Gigascience">
        <title>Genomes of trombidid mites reveal novel predicted allergens and laterally-transferred genes associated with secondary metabolism.</title>
        <authorList>
            <person name="Dong X."/>
            <person name="Chaisiri K."/>
            <person name="Xia D."/>
            <person name="Armstrong S.D."/>
            <person name="Fang Y."/>
            <person name="Donnelly M.J."/>
            <person name="Kadowaki T."/>
            <person name="McGarry J.W."/>
            <person name="Darby A.C."/>
            <person name="Makepeace B.L."/>
        </authorList>
    </citation>
    <scope>NUCLEOTIDE SEQUENCE [LARGE SCALE GENOMIC DNA]</scope>
    <source>
        <strain evidence="2">UoL-UT</strain>
    </source>
</reference>
<dbReference type="Pfam" id="PF00996">
    <property type="entry name" value="GDI"/>
    <property type="match status" value="2"/>
</dbReference>
<dbReference type="GO" id="GO:0016192">
    <property type="term" value="P:vesicle-mediated transport"/>
    <property type="evidence" value="ECO:0007669"/>
    <property type="project" value="TreeGrafter"/>
</dbReference>
<dbReference type="PANTHER" id="PTHR11787:SF4">
    <property type="entry name" value="CHM, RAB ESCORT PROTEIN 1"/>
    <property type="match status" value="1"/>
</dbReference>
<dbReference type="Gene3D" id="3.50.50.60">
    <property type="entry name" value="FAD/NAD(P)-binding domain"/>
    <property type="match status" value="1"/>
</dbReference>
<dbReference type="SUPFAM" id="SSF51905">
    <property type="entry name" value="FAD/NAD(P)-binding domain"/>
    <property type="match status" value="1"/>
</dbReference>
<dbReference type="GO" id="GO:0007264">
    <property type="term" value="P:small GTPase-mediated signal transduction"/>
    <property type="evidence" value="ECO:0007669"/>
    <property type="project" value="InterPro"/>
</dbReference>
<dbReference type="GO" id="GO:0016740">
    <property type="term" value="F:transferase activity"/>
    <property type="evidence" value="ECO:0007669"/>
    <property type="project" value="UniProtKB-KW"/>
</dbReference>
<comment type="caution">
    <text evidence="2">The sequence shown here is derived from an EMBL/GenBank/DDBJ whole genome shotgun (WGS) entry which is preliminary data.</text>
</comment>
<dbReference type="STRING" id="299467.A0A443SIB3"/>
<dbReference type="InterPro" id="IPR018203">
    <property type="entry name" value="GDP_dissociation_inhibitor"/>
</dbReference>
<dbReference type="GO" id="GO:0005634">
    <property type="term" value="C:nucleus"/>
    <property type="evidence" value="ECO:0007669"/>
    <property type="project" value="TreeGrafter"/>
</dbReference>
<proteinExistence type="inferred from homology"/>
<sequence>MELDSSFDVVVVGTGLTESVIAAAVARIGRTVLHLDCTDYYGGDWTSFSFSRLVEWATKQRAPHNETPQTSGNSGDGCEVIVDCNHKLSTILNVEVIDYTVKEESEEACELESAEKSESDIFTFQKLIENDRKFNIDLCPRLLFSRGAMVDTLVHSNISRYLEFKAVTRILTYATDQSGLLDVPCSRCDIFTNKTISVIEKRMLMRFITECMQQNQILTDLEAYKNRPFVEFLESKGLSVALQGFIINAIAMCDASETTEKAMVAVNQFLSSLGRFGNTPFIFPLYGSGELPQAFCRFVY</sequence>
<dbReference type="PANTHER" id="PTHR11787">
    <property type="entry name" value="RAB GDP-DISSOCIATION INHIBITOR"/>
    <property type="match status" value="1"/>
</dbReference>
<protein>
    <submittedName>
        <fullName evidence="2">Rab proteins geranylgeranyltransferase component A 1-like protein</fullName>
    </submittedName>
</protein>
<keyword evidence="3" id="KW-1185">Reference proteome</keyword>
<dbReference type="GO" id="GO:0005968">
    <property type="term" value="C:Rab-protein geranylgeranyltransferase complex"/>
    <property type="evidence" value="ECO:0007669"/>
    <property type="project" value="TreeGrafter"/>
</dbReference>
<evidence type="ECO:0000313" key="3">
    <source>
        <dbReference type="Proteomes" id="UP000288716"/>
    </source>
</evidence>
<keyword evidence="2" id="KW-0808">Transferase</keyword>
<dbReference type="OrthoDB" id="1923006at2759"/>
<accession>A0A443SIB3</accession>
<evidence type="ECO:0000313" key="2">
    <source>
        <dbReference type="EMBL" id="RWS27250.1"/>
    </source>
</evidence>
<dbReference type="Gene3D" id="3.30.519.10">
    <property type="entry name" value="Guanine Nucleotide Dissociation Inhibitor, domain 2"/>
    <property type="match status" value="1"/>
</dbReference>
<name>A0A443SIB3_9ACAR</name>
<dbReference type="VEuPathDB" id="VectorBase:LDEU004790"/>
<dbReference type="EMBL" id="NCKV01002153">
    <property type="protein sequence ID" value="RWS27250.1"/>
    <property type="molecule type" value="Genomic_DNA"/>
</dbReference>
<comment type="similarity">
    <text evidence="1">Belongs to the Rab GDI family.</text>
</comment>
<gene>
    <name evidence="2" type="ORF">B4U80_00327</name>
</gene>
<evidence type="ECO:0000256" key="1">
    <source>
        <dbReference type="ARBA" id="ARBA00005593"/>
    </source>
</evidence>
<dbReference type="PRINTS" id="PR00891">
    <property type="entry name" value="RABGDIREP"/>
</dbReference>
<dbReference type="Proteomes" id="UP000288716">
    <property type="component" value="Unassembled WGS sequence"/>
</dbReference>
<dbReference type="InterPro" id="IPR036188">
    <property type="entry name" value="FAD/NAD-bd_sf"/>
</dbReference>
<organism evidence="2 3">
    <name type="scientific">Leptotrombidium deliense</name>
    <dbReference type="NCBI Taxonomy" id="299467"/>
    <lineage>
        <taxon>Eukaryota</taxon>
        <taxon>Metazoa</taxon>
        <taxon>Ecdysozoa</taxon>
        <taxon>Arthropoda</taxon>
        <taxon>Chelicerata</taxon>
        <taxon>Arachnida</taxon>
        <taxon>Acari</taxon>
        <taxon>Acariformes</taxon>
        <taxon>Trombidiformes</taxon>
        <taxon>Prostigmata</taxon>
        <taxon>Anystina</taxon>
        <taxon>Parasitengona</taxon>
        <taxon>Trombiculoidea</taxon>
        <taxon>Trombiculidae</taxon>
        <taxon>Leptotrombidium</taxon>
    </lineage>
</organism>
<dbReference type="GO" id="GO:0005092">
    <property type="term" value="F:GDP-dissociation inhibitor activity"/>
    <property type="evidence" value="ECO:0007669"/>
    <property type="project" value="InterPro"/>
</dbReference>